<dbReference type="InterPro" id="IPR013517">
    <property type="entry name" value="FG-GAP"/>
</dbReference>
<feature type="domain" description="ASPIC/UnbV" evidence="2">
    <location>
        <begin position="527"/>
        <end position="593"/>
    </location>
</feature>
<accession>A0A9X2T350</accession>
<evidence type="ECO:0000256" key="1">
    <source>
        <dbReference type="ARBA" id="ARBA00022729"/>
    </source>
</evidence>
<dbReference type="PROSITE" id="PS51257">
    <property type="entry name" value="PROKAR_LIPOPROTEIN"/>
    <property type="match status" value="1"/>
</dbReference>
<dbReference type="PANTHER" id="PTHR16026:SF0">
    <property type="entry name" value="CARTILAGE ACIDIC PROTEIN 1"/>
    <property type="match status" value="1"/>
</dbReference>
<gene>
    <name evidence="3" type="ORF">NU887_20010</name>
</gene>
<evidence type="ECO:0000313" key="4">
    <source>
        <dbReference type="Proteomes" id="UP001142175"/>
    </source>
</evidence>
<dbReference type="PANTHER" id="PTHR16026">
    <property type="entry name" value="CARTILAGE ACIDIC PROTEIN 1"/>
    <property type="match status" value="1"/>
</dbReference>
<organism evidence="3 4">
    <name type="scientific">Aquiflexum gelatinilyticum</name>
    <dbReference type="NCBI Taxonomy" id="2961943"/>
    <lineage>
        <taxon>Bacteria</taxon>
        <taxon>Pseudomonadati</taxon>
        <taxon>Bacteroidota</taxon>
        <taxon>Cytophagia</taxon>
        <taxon>Cytophagales</taxon>
        <taxon>Cyclobacteriaceae</taxon>
        <taxon>Aquiflexum</taxon>
    </lineage>
</organism>
<keyword evidence="1" id="KW-0732">Signal</keyword>
<dbReference type="RefSeq" id="WP_258425170.1">
    <property type="nucleotide sequence ID" value="NZ_JANSUY010000027.1"/>
</dbReference>
<proteinExistence type="predicted"/>
<dbReference type="InterPro" id="IPR011519">
    <property type="entry name" value="UnbV_ASPIC"/>
</dbReference>
<name>A0A9X2T350_9BACT</name>
<evidence type="ECO:0000259" key="2">
    <source>
        <dbReference type="Pfam" id="PF07593"/>
    </source>
</evidence>
<dbReference type="SUPFAM" id="SSF69318">
    <property type="entry name" value="Integrin alpha N-terminal domain"/>
    <property type="match status" value="3"/>
</dbReference>
<dbReference type="EMBL" id="JANSUY010000027">
    <property type="protein sequence ID" value="MCR9017331.1"/>
    <property type="molecule type" value="Genomic_DNA"/>
</dbReference>
<reference evidence="3" key="1">
    <citation type="submission" date="2022-08" db="EMBL/GenBank/DDBJ databases">
        <authorList>
            <person name="Zhang D."/>
        </authorList>
    </citation>
    <scope>NUCLEOTIDE SEQUENCE</scope>
    <source>
        <strain evidence="3">XJ19-11</strain>
    </source>
</reference>
<dbReference type="Gene3D" id="2.130.10.130">
    <property type="entry name" value="Integrin alpha, N-terminal"/>
    <property type="match status" value="4"/>
</dbReference>
<dbReference type="Proteomes" id="UP001142175">
    <property type="component" value="Unassembled WGS sequence"/>
</dbReference>
<dbReference type="AlphaFoldDB" id="A0A9X2T350"/>
<sequence>MHLNKSLSVSFLIIAAFASCKPSESEKKETLFEKIDSSTSGVNFRNDLPFDEKFNIFTYRNFYNGGGVALGDVNNDGLIDMYLTANLGENKLYLNEGDFKFKDVTETAGVAGTRAWSTGVAMADVNGDGYLDIYVCNSGDIAGDNKQNELFINNGDGTFTEKAEEFGLADQGYSTHAVFFDYDNDGDLDVYLLNNSYQSIGSFNKMQNERPKRDPVGGDKLFRNDGEKFSDVSEVAGIYGSTIGFGLGITIGDVNQDGWMDIFISNDFFERDYLYINNQDGTFTESLTTYMRAISAASMGADIADINNDGHLDIFVTEMLPEPSERLKQITTFESYDKFQFNVQHDYHYQYTRNMFHINNGDGSFSDMGRLANVEATDWSWAALMFDMDNDGLKDIFVANGIYKDLTDLDYLNFIDNDETKQKIISKAGVNYKALVDPMPINPISNYAFKNKGDLVFENVIIEWGMGDPIHSNGSAYGDLDNDGAMDLVINNVNNEVLIYKNRTKEFEPENSFLKIQLIGKDKNTAAIGTQVRLVAGEQVFYLEQMPNRGFQSSVDPRLNFGLGKISRLNEVQVRWPDGKITLLNDVASDTTLVLEWEDAKEATEGSAFFEKPASQIFSKIDPSTILNYTHQENLMVDFDRDRLTYHMISTEGPKAIWGDVNGDGLDDVFIGGAKGFAGQLFIQNANGNFKPSNQIVFENDKFSEDRSGVFFDANGDGSLDLVVASGGNESGFGSPDLADRLYLNDGKGNFSKSENSGLQFLTNSTSVIRTLDINGDGALDLFAGSRLVPFVYGVNPNSSILINDGKGNFTDGTAQFAPQLKDLGMVTDAAAVDYDGDGKMDLVIVGEWMAPTFFRNTGNKLEKIEMPEMNRYKGWYQAILVGDFNNDGQPDFALANHGLNTRFKASEESPIKMYVNDFDQNGSVEHVYVKKQGEKHVPFTLKHQLEGQLPGIKKRYLKYSSFNNQTLEDIFTPEQLSPAVVKEVNFLSSAVLMNQGNGKFEMKPLPRFAQRSWMYTLLITDLNGDGNPDLIMGGNLRGAKPEVGQYDGSYGEVLIGKGDGTFDYWTNREHGLRLDGEIRDLKILDLKGKKVLMVVKNNEPVEFWKIEK</sequence>
<keyword evidence="4" id="KW-1185">Reference proteome</keyword>
<dbReference type="Pfam" id="PF07593">
    <property type="entry name" value="UnbV_ASPIC"/>
    <property type="match status" value="1"/>
</dbReference>
<dbReference type="InterPro" id="IPR027039">
    <property type="entry name" value="Crtac1"/>
</dbReference>
<evidence type="ECO:0000313" key="3">
    <source>
        <dbReference type="EMBL" id="MCR9017331.1"/>
    </source>
</evidence>
<comment type="caution">
    <text evidence="3">The sequence shown here is derived from an EMBL/GenBank/DDBJ whole genome shotgun (WGS) entry which is preliminary data.</text>
</comment>
<protein>
    <submittedName>
        <fullName evidence="3">VCBS repeat-containing protein</fullName>
    </submittedName>
</protein>
<dbReference type="InterPro" id="IPR028994">
    <property type="entry name" value="Integrin_alpha_N"/>
</dbReference>
<dbReference type="Pfam" id="PF13517">
    <property type="entry name" value="FG-GAP_3"/>
    <property type="match status" value="6"/>
</dbReference>